<evidence type="ECO:0000313" key="6">
    <source>
        <dbReference type="EMBL" id="GGA19584.1"/>
    </source>
</evidence>
<accession>A0A8J2TZ58</accession>
<dbReference type="CDD" id="cd03215">
    <property type="entry name" value="ABC_Carb_Monos_II"/>
    <property type="match status" value="1"/>
</dbReference>
<evidence type="ECO:0000256" key="2">
    <source>
        <dbReference type="ARBA" id="ARBA00022737"/>
    </source>
</evidence>
<dbReference type="InterPro" id="IPR003439">
    <property type="entry name" value="ABC_transporter-like_ATP-bd"/>
</dbReference>
<dbReference type="SMART" id="SM00382">
    <property type="entry name" value="AAA"/>
    <property type="match status" value="2"/>
</dbReference>
<evidence type="ECO:0000256" key="3">
    <source>
        <dbReference type="ARBA" id="ARBA00022741"/>
    </source>
</evidence>
<dbReference type="PROSITE" id="PS00211">
    <property type="entry name" value="ABC_TRANSPORTER_1"/>
    <property type="match status" value="1"/>
</dbReference>
<dbReference type="CDD" id="cd03216">
    <property type="entry name" value="ABC_Carb_Monos_I"/>
    <property type="match status" value="1"/>
</dbReference>
<feature type="domain" description="ABC transporter" evidence="5">
    <location>
        <begin position="270"/>
        <end position="511"/>
    </location>
</feature>
<dbReference type="Gene3D" id="3.40.50.300">
    <property type="entry name" value="P-loop containing nucleotide triphosphate hydrolases"/>
    <property type="match status" value="2"/>
</dbReference>
<evidence type="ECO:0000259" key="5">
    <source>
        <dbReference type="PROSITE" id="PS50893"/>
    </source>
</evidence>
<dbReference type="GO" id="GO:0016887">
    <property type="term" value="F:ATP hydrolysis activity"/>
    <property type="evidence" value="ECO:0007669"/>
    <property type="project" value="InterPro"/>
</dbReference>
<feature type="domain" description="ABC transporter" evidence="5">
    <location>
        <begin position="17"/>
        <end position="257"/>
    </location>
</feature>
<reference evidence="6" key="1">
    <citation type="journal article" date="2014" name="Int. J. Syst. Evol. Microbiol.">
        <title>Complete genome sequence of Corynebacterium casei LMG S-19264T (=DSM 44701T), isolated from a smear-ripened cheese.</title>
        <authorList>
            <consortium name="US DOE Joint Genome Institute (JGI-PGF)"/>
            <person name="Walter F."/>
            <person name="Albersmeier A."/>
            <person name="Kalinowski J."/>
            <person name="Ruckert C."/>
        </authorList>
    </citation>
    <scope>NUCLEOTIDE SEQUENCE</scope>
    <source>
        <strain evidence="6">CGMCC 1.12785</strain>
    </source>
</reference>
<dbReference type="InterPro" id="IPR027417">
    <property type="entry name" value="P-loop_NTPase"/>
</dbReference>
<name>A0A8J2TZ58_9MICO</name>
<organism evidence="6 7">
    <name type="scientific">Sediminivirga luteola</name>
    <dbReference type="NCBI Taxonomy" id="1774748"/>
    <lineage>
        <taxon>Bacteria</taxon>
        <taxon>Bacillati</taxon>
        <taxon>Actinomycetota</taxon>
        <taxon>Actinomycetes</taxon>
        <taxon>Micrococcales</taxon>
        <taxon>Brevibacteriaceae</taxon>
        <taxon>Sediminivirga</taxon>
    </lineage>
</organism>
<dbReference type="InterPro" id="IPR050107">
    <property type="entry name" value="ABC_carbohydrate_import_ATPase"/>
</dbReference>
<reference evidence="6" key="2">
    <citation type="submission" date="2020-09" db="EMBL/GenBank/DDBJ databases">
        <authorList>
            <person name="Sun Q."/>
            <person name="Zhou Y."/>
        </authorList>
    </citation>
    <scope>NUCLEOTIDE SEQUENCE</scope>
    <source>
        <strain evidence="6">CGMCC 1.12785</strain>
    </source>
</reference>
<proteinExistence type="predicted"/>
<dbReference type="InterPro" id="IPR003593">
    <property type="entry name" value="AAA+_ATPase"/>
</dbReference>
<dbReference type="PROSITE" id="PS50893">
    <property type="entry name" value="ABC_TRANSPORTER_2"/>
    <property type="match status" value="2"/>
</dbReference>
<dbReference type="InterPro" id="IPR017871">
    <property type="entry name" value="ABC_transporter-like_CS"/>
</dbReference>
<keyword evidence="1" id="KW-0813">Transport</keyword>
<dbReference type="PANTHER" id="PTHR43790:SF9">
    <property type="entry name" value="GALACTOFURANOSE TRANSPORTER ATP-BINDING PROTEIN YTFR"/>
    <property type="match status" value="1"/>
</dbReference>
<keyword evidence="3" id="KW-0547">Nucleotide-binding</keyword>
<dbReference type="PANTHER" id="PTHR43790">
    <property type="entry name" value="CARBOHYDRATE TRANSPORT ATP-BINDING PROTEIN MG119-RELATED"/>
    <property type="match status" value="1"/>
</dbReference>
<dbReference type="RefSeq" id="WP_188551078.1">
    <property type="nucleotide sequence ID" value="NZ_BMFY01000010.1"/>
</dbReference>
<keyword evidence="2" id="KW-0677">Repeat</keyword>
<evidence type="ECO:0000256" key="1">
    <source>
        <dbReference type="ARBA" id="ARBA00022448"/>
    </source>
</evidence>
<dbReference type="SUPFAM" id="SSF52540">
    <property type="entry name" value="P-loop containing nucleoside triphosphate hydrolases"/>
    <property type="match status" value="2"/>
</dbReference>
<sequence length="513" mass="54907">MEHEHDRGGPATAEPAFRISHLTKTYPGVTALDDVTLEAYPGEVLAICGANGAGKSTLSKLLAGQERPTAGGVTVAGYDGEITDPSSAIDAGVLFMHQEPLVIEDFTVEENVWLTQISKAGRNRPWNLVRRHRREQTLEALAAVGMRNVPLSARAGQLGPGPRQMLALSRTQVNPHRILILDETTASTTEDHFKDVLALVDRERAAGVCVIFVSHRMDEVFAMADRIAVLRNGALVDTVVASEVSRDDVMTLMIGESVMALEPPQPLPQAERAPVLRVDSLYAGAARAIDLDVAAGEIVGLYGLVGSGRSSVARAISGNQETESGSIELHGKARTFRSNRDAIAAGIVYVSEDRKREGFIPSFANGQNMTLSTLGAYSSLGVIDLGKERARTRELIDEYAVKGGTEGLTVALSGGNQQKVCLAKWLEADPDVVVLDEPTKGIDIGARLTIYTIIRRLAEQGKAVIVVSSEAEELLSLCHRVLVMRDGRIVSEHASQDSATDQIIRAALGGEAA</sequence>
<keyword evidence="4" id="KW-0067">ATP-binding</keyword>
<dbReference type="Proteomes" id="UP000616114">
    <property type="component" value="Unassembled WGS sequence"/>
</dbReference>
<evidence type="ECO:0000313" key="7">
    <source>
        <dbReference type="Proteomes" id="UP000616114"/>
    </source>
</evidence>
<dbReference type="EMBL" id="BMFY01000010">
    <property type="protein sequence ID" value="GGA19584.1"/>
    <property type="molecule type" value="Genomic_DNA"/>
</dbReference>
<evidence type="ECO:0000256" key="4">
    <source>
        <dbReference type="ARBA" id="ARBA00022840"/>
    </source>
</evidence>
<protein>
    <submittedName>
        <fullName evidence="6">Ribose ABC transporter</fullName>
    </submittedName>
</protein>
<dbReference type="GO" id="GO:0005524">
    <property type="term" value="F:ATP binding"/>
    <property type="evidence" value="ECO:0007669"/>
    <property type="project" value="UniProtKB-KW"/>
</dbReference>
<dbReference type="Pfam" id="PF00005">
    <property type="entry name" value="ABC_tran"/>
    <property type="match status" value="2"/>
</dbReference>
<gene>
    <name evidence="6" type="ORF">GCM10011333_23370</name>
</gene>
<keyword evidence="7" id="KW-1185">Reference proteome</keyword>
<dbReference type="AlphaFoldDB" id="A0A8J2TZ58"/>
<comment type="caution">
    <text evidence="6">The sequence shown here is derived from an EMBL/GenBank/DDBJ whole genome shotgun (WGS) entry which is preliminary data.</text>
</comment>